<keyword evidence="3" id="KW-1185">Reference proteome</keyword>
<proteinExistence type="predicted"/>
<dbReference type="EMBL" id="JBAHYK010000517">
    <property type="protein sequence ID" value="KAL0573320.1"/>
    <property type="molecule type" value="Genomic_DNA"/>
</dbReference>
<comment type="caution">
    <text evidence="2">The sequence shown here is derived from an EMBL/GenBank/DDBJ whole genome shotgun (WGS) entry which is preliminary data.</text>
</comment>
<feature type="signal peptide" evidence="1">
    <location>
        <begin position="1"/>
        <end position="15"/>
    </location>
</feature>
<accession>A0ABR3FDW4</accession>
<gene>
    <name evidence="2" type="ORF">V5O48_008642</name>
</gene>
<organism evidence="2 3">
    <name type="scientific">Marasmius crinis-equi</name>
    <dbReference type="NCBI Taxonomy" id="585013"/>
    <lineage>
        <taxon>Eukaryota</taxon>
        <taxon>Fungi</taxon>
        <taxon>Dikarya</taxon>
        <taxon>Basidiomycota</taxon>
        <taxon>Agaricomycotina</taxon>
        <taxon>Agaricomycetes</taxon>
        <taxon>Agaricomycetidae</taxon>
        <taxon>Agaricales</taxon>
        <taxon>Marasmiineae</taxon>
        <taxon>Marasmiaceae</taxon>
        <taxon>Marasmius</taxon>
    </lineage>
</organism>
<reference evidence="2 3" key="1">
    <citation type="submission" date="2024-02" db="EMBL/GenBank/DDBJ databases">
        <title>A draft genome for the cacao thread blight pathogen Marasmius crinis-equi.</title>
        <authorList>
            <person name="Cohen S.P."/>
            <person name="Baruah I.K."/>
            <person name="Amoako-Attah I."/>
            <person name="Bukari Y."/>
            <person name="Meinhardt L.W."/>
            <person name="Bailey B.A."/>
        </authorList>
    </citation>
    <scope>NUCLEOTIDE SEQUENCE [LARGE SCALE GENOMIC DNA]</scope>
    <source>
        <strain evidence="2 3">GH-76</strain>
    </source>
</reference>
<evidence type="ECO:0000313" key="3">
    <source>
        <dbReference type="Proteomes" id="UP001465976"/>
    </source>
</evidence>
<evidence type="ECO:0000313" key="2">
    <source>
        <dbReference type="EMBL" id="KAL0573320.1"/>
    </source>
</evidence>
<feature type="chain" id="PRO_5045554695" evidence="1">
    <location>
        <begin position="16"/>
        <end position="180"/>
    </location>
</feature>
<keyword evidence="1" id="KW-0732">Signal</keyword>
<sequence length="180" mass="18160">MKHAAVLAFVASSLASPQFWTTNAEGNAGTTTCVTWTFPDGSVTTYTAPPAGATGINTDSDWTGGTSNDAITLSFPPDSTPTTNAESDVGTTTCVTWTFPDGSVSTYTVPGPGGTNSVTASPTITQASTPTITCSCPPRQTVTTTVHLPSGGEPHVARAGNTDPCNCGGPVTTTIFVSPP</sequence>
<evidence type="ECO:0000256" key="1">
    <source>
        <dbReference type="SAM" id="SignalP"/>
    </source>
</evidence>
<protein>
    <submittedName>
        <fullName evidence="2">Uncharacterized protein</fullName>
    </submittedName>
</protein>
<name>A0ABR3FDW4_9AGAR</name>
<dbReference type="Proteomes" id="UP001465976">
    <property type="component" value="Unassembled WGS sequence"/>
</dbReference>